<dbReference type="RefSeq" id="WP_228301443.1">
    <property type="nucleotide sequence ID" value="NZ_DCAM01000013.1"/>
</dbReference>
<keyword evidence="1" id="KW-0812">Transmembrane</keyword>
<proteinExistence type="predicted"/>
<keyword evidence="1" id="KW-0472">Membrane</keyword>
<name>W5YV98_9GAMM</name>
<evidence type="ECO:0000313" key="2">
    <source>
        <dbReference type="EMBL" id="AHI32975.1"/>
    </source>
</evidence>
<protein>
    <submittedName>
        <fullName evidence="3">Molybdate transporter of MFS superfamily protein</fullName>
    </submittedName>
</protein>
<dbReference type="AlphaFoldDB" id="W5YV98"/>
<dbReference type="GO" id="GO:0015098">
    <property type="term" value="F:molybdate ion transmembrane transporter activity"/>
    <property type="evidence" value="ECO:0007669"/>
    <property type="project" value="InterPro"/>
</dbReference>
<dbReference type="PANTHER" id="PTHR31970">
    <property type="match status" value="1"/>
</dbReference>
<accession>W5YV98</accession>
<keyword evidence="1" id="KW-1133">Transmembrane helix</keyword>
<feature type="transmembrane region" description="Helical" evidence="1">
    <location>
        <begin position="30"/>
        <end position="55"/>
    </location>
</feature>
<reference evidence="3 5" key="2">
    <citation type="submission" date="2016-10" db="EMBL/GenBank/DDBJ databases">
        <authorList>
            <person name="Varghese N."/>
            <person name="Submissions S."/>
        </authorList>
    </citation>
    <scope>NUCLEOTIDE SEQUENCE [LARGE SCALE GENOMIC DNA]</scope>
    <source>
        <strain evidence="3 5">DSM 26291</strain>
    </source>
</reference>
<evidence type="ECO:0000313" key="3">
    <source>
        <dbReference type="EMBL" id="SFM12509.1"/>
    </source>
</evidence>
<sequence>MPLNPKDSVKEVSGALGDIGTLLPLSLGAIGVAGLAPIPVMLGFAAFYIATGLYYRLPIPVQPMKAVAALLLTTEVTSQSLVASGVLAAGDVHAGVPSTGAYDHQCHRTDRLGGWGLLR</sequence>
<keyword evidence="5" id="KW-1185">Reference proteome</keyword>
<accession>A0A1I4NAK0</accession>
<dbReference type="HOGENOM" id="CLU_2058571_0_0_6"/>
<evidence type="ECO:0000313" key="5">
    <source>
        <dbReference type="Proteomes" id="UP000199211"/>
    </source>
</evidence>
<dbReference type="Proteomes" id="UP000199211">
    <property type="component" value="Unassembled WGS sequence"/>
</dbReference>
<reference evidence="2 4" key="1">
    <citation type="journal article" date="2014" name="Genome Announc.">
        <title>Draft Genome Sequences of Marinobacter similis A3d10T and Marinobacter salarius R9SW1T.</title>
        <authorList>
            <person name="Ivanova E.P."/>
            <person name="Ng H.J."/>
            <person name="Webb H.K."/>
            <person name="Feng G."/>
            <person name="Oshima K."/>
            <person name="Hattori M."/>
            <person name="Ohkuma M."/>
            <person name="Sergeev A.F."/>
            <person name="Mikhailov V.V."/>
            <person name="Crawford R.J."/>
            <person name="Sawabe T."/>
        </authorList>
    </citation>
    <scope>NUCLEOTIDE SEQUENCE [LARGE SCALE GENOMIC DNA]</scope>
    <source>
        <strain evidence="4">A3d10 and R9SW1</strain>
        <strain evidence="2">R9SW1</strain>
    </source>
</reference>
<gene>
    <name evidence="2" type="ORF">AU15_02790</name>
    <name evidence="3" type="ORF">SAMN04487868_13229</name>
</gene>
<dbReference type="KEGG" id="msr:AU15_02790"/>
<dbReference type="EMBL" id="FOTV01000032">
    <property type="protein sequence ID" value="SFM12509.1"/>
    <property type="molecule type" value="Genomic_DNA"/>
</dbReference>
<evidence type="ECO:0000313" key="4">
    <source>
        <dbReference type="Proteomes" id="UP000035081"/>
    </source>
</evidence>
<evidence type="ECO:0000256" key="1">
    <source>
        <dbReference type="SAM" id="Phobius"/>
    </source>
</evidence>
<dbReference type="Pfam" id="PF16983">
    <property type="entry name" value="MFS_MOT1"/>
    <property type="match status" value="1"/>
</dbReference>
<dbReference type="EMBL" id="CP007152">
    <property type="protein sequence ID" value="AHI32975.1"/>
    <property type="molecule type" value="Genomic_DNA"/>
</dbReference>
<dbReference type="PANTHER" id="PTHR31970:SF9">
    <property type="entry name" value="MOLYBDATE TRANSPORTER 2"/>
    <property type="match status" value="1"/>
</dbReference>
<dbReference type="InterPro" id="IPR031563">
    <property type="entry name" value="MOT1/MOT2"/>
</dbReference>
<organism evidence="2 4">
    <name type="scientific">Marinobacter salarius</name>
    <dbReference type="NCBI Taxonomy" id="1420917"/>
    <lineage>
        <taxon>Bacteria</taxon>
        <taxon>Pseudomonadati</taxon>
        <taxon>Pseudomonadota</taxon>
        <taxon>Gammaproteobacteria</taxon>
        <taxon>Pseudomonadales</taxon>
        <taxon>Marinobacteraceae</taxon>
        <taxon>Marinobacter</taxon>
    </lineage>
</organism>
<dbReference type="Proteomes" id="UP000035081">
    <property type="component" value="Chromosome"/>
</dbReference>